<sequence length="489" mass="50767">MSERPLPAAEVLGAVPRRLHVGGLWRDAEGCRTFAVTDPATGSALVEVADAAPGDARAALDAARAAQRAWGGSAPAERAALLRAADAALRAERLRFATLIVLETGKPWSEALGEVDYAADYLRWYAEEAVRLPGRYGQAPTGSGRMIVTRAPVGPCLLIAPWNFPLAMVARKVAPALAAGCTVVVKPAEQAPLAALALVGLLAGLDLPAGVVNIVTTTAPAQVVEPLLREPALRKVSFTGSTAVGRRLLAVAADGVLRTSMELGGNAPFVVFADADLDHAVEQALYAKLRNGGEACTAANRMLVERPVAREFAERLAARMAQRRVGPGSDLACDLGPLIDERAVAKVDGLVADAVASGAEVLTGGGRIDGPGHFYAPTVLADVPRAARIVHEEIFGPVAAIVAFDDEQEAVELANASEYGLVAYVFTRDLGRALRVGEAVEAGMVGLNKAAIASAAAPFGGVKASGLGREGGPEGIEEYLETRYLAFDV</sequence>
<dbReference type="InterPro" id="IPR016162">
    <property type="entry name" value="Ald_DH_N"/>
</dbReference>
<evidence type="ECO:0000256" key="2">
    <source>
        <dbReference type="ARBA" id="ARBA00023002"/>
    </source>
</evidence>
<dbReference type="InterPro" id="IPR029510">
    <property type="entry name" value="Ald_DH_CS_GLU"/>
</dbReference>
<dbReference type="Gene3D" id="3.40.309.10">
    <property type="entry name" value="Aldehyde Dehydrogenase, Chain A, domain 2"/>
    <property type="match status" value="1"/>
</dbReference>
<evidence type="ECO:0000256" key="4">
    <source>
        <dbReference type="RuleBase" id="RU003345"/>
    </source>
</evidence>
<comment type="caution">
    <text evidence="6">The sequence shown here is derived from an EMBL/GenBank/DDBJ whole genome shotgun (WGS) entry which is preliminary data.</text>
</comment>
<dbReference type="InterPro" id="IPR050740">
    <property type="entry name" value="Aldehyde_DH_Superfamily"/>
</dbReference>
<dbReference type="Gene3D" id="3.40.605.10">
    <property type="entry name" value="Aldehyde Dehydrogenase, Chain A, domain 1"/>
    <property type="match status" value="1"/>
</dbReference>
<dbReference type="SUPFAM" id="SSF53720">
    <property type="entry name" value="ALDH-like"/>
    <property type="match status" value="1"/>
</dbReference>
<gene>
    <name evidence="6" type="ORF">BDZ31_001666</name>
</gene>
<dbReference type="RefSeq" id="WP_183340811.1">
    <property type="nucleotide sequence ID" value="NZ_JACHNU010000001.1"/>
</dbReference>
<evidence type="ECO:0000256" key="1">
    <source>
        <dbReference type="ARBA" id="ARBA00009986"/>
    </source>
</evidence>
<feature type="domain" description="Aldehyde dehydrogenase" evidence="5">
    <location>
        <begin position="25"/>
        <end position="483"/>
    </location>
</feature>
<dbReference type="InterPro" id="IPR016161">
    <property type="entry name" value="Ald_DH/histidinol_DH"/>
</dbReference>
<dbReference type="EC" id="1.2.1.16" evidence="6"/>
<reference evidence="6 7" key="1">
    <citation type="submission" date="2020-08" db="EMBL/GenBank/DDBJ databases">
        <title>Genomic Encyclopedia of Archaeal and Bacterial Type Strains, Phase II (KMG-II): from individual species to whole genera.</title>
        <authorList>
            <person name="Goeker M."/>
        </authorList>
    </citation>
    <scope>NUCLEOTIDE SEQUENCE [LARGE SCALE GENOMIC DNA]</scope>
    <source>
        <strain evidence="6 7">DSM 23288</strain>
    </source>
</reference>
<comment type="similarity">
    <text evidence="1 4">Belongs to the aldehyde dehydrogenase family.</text>
</comment>
<dbReference type="CDD" id="cd07103">
    <property type="entry name" value="ALDH_F5_SSADH_GabD"/>
    <property type="match status" value="1"/>
</dbReference>
<organism evidence="6 7">
    <name type="scientific">Conexibacter arvalis</name>
    <dbReference type="NCBI Taxonomy" id="912552"/>
    <lineage>
        <taxon>Bacteria</taxon>
        <taxon>Bacillati</taxon>
        <taxon>Actinomycetota</taxon>
        <taxon>Thermoleophilia</taxon>
        <taxon>Solirubrobacterales</taxon>
        <taxon>Conexibacteraceae</taxon>
        <taxon>Conexibacter</taxon>
    </lineage>
</organism>
<dbReference type="EMBL" id="JACHNU010000001">
    <property type="protein sequence ID" value="MBB4662093.1"/>
    <property type="molecule type" value="Genomic_DNA"/>
</dbReference>
<dbReference type="PANTHER" id="PTHR43353">
    <property type="entry name" value="SUCCINATE-SEMIALDEHYDE DEHYDROGENASE, MITOCHONDRIAL"/>
    <property type="match status" value="1"/>
</dbReference>
<evidence type="ECO:0000313" key="7">
    <source>
        <dbReference type="Proteomes" id="UP000585272"/>
    </source>
</evidence>
<evidence type="ECO:0000256" key="3">
    <source>
        <dbReference type="PROSITE-ProRule" id="PRU10007"/>
    </source>
</evidence>
<protein>
    <submittedName>
        <fullName evidence="6">Succinate-semialdehyde dehydrogenase/glutarate-semialdehyde dehydrogenase</fullName>
        <ecNumber evidence="6">1.2.1.16</ecNumber>
        <ecNumber evidence="6">1.2.1.20</ecNumber>
        <ecNumber evidence="6">1.2.1.79</ecNumber>
    </submittedName>
</protein>
<dbReference type="GO" id="GO:0009450">
    <property type="term" value="P:gamma-aminobutyric acid catabolic process"/>
    <property type="evidence" value="ECO:0007669"/>
    <property type="project" value="TreeGrafter"/>
</dbReference>
<dbReference type="Pfam" id="PF00171">
    <property type="entry name" value="Aldedh"/>
    <property type="match status" value="1"/>
</dbReference>
<dbReference type="EC" id="1.2.1.20" evidence="6"/>
<dbReference type="GO" id="GO:0102810">
    <property type="term" value="F:glutarate-semialdehyde dehydrogenase (NADP+) activity"/>
    <property type="evidence" value="ECO:0007669"/>
    <property type="project" value="UniProtKB-EC"/>
</dbReference>
<dbReference type="PROSITE" id="PS00687">
    <property type="entry name" value="ALDEHYDE_DEHYDR_GLU"/>
    <property type="match status" value="1"/>
</dbReference>
<dbReference type="EC" id="1.2.1.79" evidence="6"/>
<dbReference type="GO" id="GO:0004777">
    <property type="term" value="F:succinate-semialdehyde dehydrogenase (NAD+) activity"/>
    <property type="evidence" value="ECO:0007669"/>
    <property type="project" value="TreeGrafter"/>
</dbReference>
<dbReference type="GO" id="GO:0036243">
    <property type="term" value="F:succinate-semialdehyde dehydrogenase (NADP+) activity"/>
    <property type="evidence" value="ECO:0007669"/>
    <property type="project" value="UniProtKB-EC"/>
</dbReference>
<dbReference type="AlphaFoldDB" id="A0A840ICY7"/>
<keyword evidence="2 4" id="KW-0560">Oxidoreductase</keyword>
<dbReference type="InterPro" id="IPR016160">
    <property type="entry name" value="Ald_DH_CS_CYS"/>
</dbReference>
<evidence type="ECO:0000259" key="5">
    <source>
        <dbReference type="Pfam" id="PF00171"/>
    </source>
</evidence>
<dbReference type="InterPro" id="IPR015590">
    <property type="entry name" value="Aldehyde_DH_dom"/>
</dbReference>
<feature type="active site" evidence="3">
    <location>
        <position position="262"/>
    </location>
</feature>
<keyword evidence="7" id="KW-1185">Reference proteome</keyword>
<dbReference type="PANTHER" id="PTHR43353:SF5">
    <property type="entry name" value="SUCCINATE-SEMIALDEHYDE DEHYDROGENASE, MITOCHONDRIAL"/>
    <property type="match status" value="1"/>
</dbReference>
<dbReference type="FunFam" id="3.40.605.10:FF:000007">
    <property type="entry name" value="NAD/NADP-dependent betaine aldehyde dehydrogenase"/>
    <property type="match status" value="1"/>
</dbReference>
<evidence type="ECO:0000313" key="6">
    <source>
        <dbReference type="EMBL" id="MBB4662093.1"/>
    </source>
</evidence>
<dbReference type="PROSITE" id="PS00070">
    <property type="entry name" value="ALDEHYDE_DEHYDR_CYS"/>
    <property type="match status" value="1"/>
</dbReference>
<proteinExistence type="inferred from homology"/>
<dbReference type="FunFam" id="3.40.309.10:FF:000004">
    <property type="entry name" value="Succinate-semialdehyde dehydrogenase I"/>
    <property type="match status" value="1"/>
</dbReference>
<name>A0A840ICY7_9ACTN</name>
<accession>A0A840ICY7</accession>
<dbReference type="InterPro" id="IPR016163">
    <property type="entry name" value="Ald_DH_C"/>
</dbReference>
<dbReference type="Proteomes" id="UP000585272">
    <property type="component" value="Unassembled WGS sequence"/>
</dbReference>